<keyword evidence="3" id="KW-1185">Reference proteome</keyword>
<keyword evidence="1" id="KW-0732">Signal</keyword>
<accession>A0AAV9U4Z6</accession>
<dbReference type="Proteomes" id="UP001375240">
    <property type="component" value="Unassembled WGS sequence"/>
</dbReference>
<evidence type="ECO:0000313" key="2">
    <source>
        <dbReference type="EMBL" id="KAK6334154.1"/>
    </source>
</evidence>
<feature type="chain" id="PRO_5043653778" description="Secreted protein" evidence="1">
    <location>
        <begin position="20"/>
        <end position="201"/>
    </location>
</feature>
<sequence length="201" mass="22429">MQILSTLLATAMAFSAIAAAAPAPDGPGGFGPPPQRDQFYLKIQGRSRYNGQYVGWEASRRDPRNLRVVPVDGRNRDRILDHSVGRRAGNLHAEVKDRNNVDRYDWQFSRRRGGPGQGNNDDFDTIDLVPSSRGSSNGASGFSISQGRDAFLEINRSSRDWAVCEWQGRQGTKHVEIARITSRRGPPRECDSVDLVVERHR</sequence>
<organism evidence="2 3">
    <name type="scientific">Orbilia brochopaga</name>
    <dbReference type="NCBI Taxonomy" id="3140254"/>
    <lineage>
        <taxon>Eukaryota</taxon>
        <taxon>Fungi</taxon>
        <taxon>Dikarya</taxon>
        <taxon>Ascomycota</taxon>
        <taxon>Pezizomycotina</taxon>
        <taxon>Orbiliomycetes</taxon>
        <taxon>Orbiliales</taxon>
        <taxon>Orbiliaceae</taxon>
        <taxon>Orbilia</taxon>
    </lineage>
</organism>
<feature type="signal peptide" evidence="1">
    <location>
        <begin position="1"/>
        <end position="19"/>
    </location>
</feature>
<evidence type="ECO:0000256" key="1">
    <source>
        <dbReference type="SAM" id="SignalP"/>
    </source>
</evidence>
<evidence type="ECO:0000313" key="3">
    <source>
        <dbReference type="Proteomes" id="UP001375240"/>
    </source>
</evidence>
<protein>
    <recommendedName>
        <fullName evidence="4">Secreted protein</fullName>
    </recommendedName>
</protein>
<name>A0AAV9U4Z6_9PEZI</name>
<comment type="caution">
    <text evidence="2">The sequence shown here is derived from an EMBL/GenBank/DDBJ whole genome shotgun (WGS) entry which is preliminary data.</text>
</comment>
<reference evidence="2 3" key="1">
    <citation type="submission" date="2019-10" db="EMBL/GenBank/DDBJ databases">
        <authorList>
            <person name="Palmer J.M."/>
        </authorList>
    </citation>
    <scope>NUCLEOTIDE SEQUENCE [LARGE SCALE GENOMIC DNA]</scope>
    <source>
        <strain evidence="2 3">TWF696</strain>
    </source>
</reference>
<proteinExistence type="predicted"/>
<dbReference type="AlphaFoldDB" id="A0AAV9U4Z6"/>
<evidence type="ECO:0008006" key="4">
    <source>
        <dbReference type="Google" id="ProtNLM"/>
    </source>
</evidence>
<gene>
    <name evidence="2" type="ORF">TWF696_002656</name>
</gene>
<dbReference type="EMBL" id="JAVHNQ010000013">
    <property type="protein sequence ID" value="KAK6334154.1"/>
    <property type="molecule type" value="Genomic_DNA"/>
</dbReference>